<dbReference type="SUPFAM" id="SSF49482">
    <property type="entry name" value="Aromatic compound dioxygenase"/>
    <property type="match status" value="1"/>
</dbReference>
<dbReference type="RefSeq" id="WP_348717720.1">
    <property type="nucleotide sequence ID" value="NZ_CAXJIO010000013.1"/>
</dbReference>
<keyword evidence="1" id="KW-0560">Oxidoreductase</keyword>
<dbReference type="InterPro" id="IPR050770">
    <property type="entry name" value="Intradiol_RC_Dioxygenase"/>
</dbReference>
<dbReference type="InterPro" id="IPR015889">
    <property type="entry name" value="Intradiol_dOase_core"/>
</dbReference>
<dbReference type="PROSITE" id="PS51257">
    <property type="entry name" value="PROKAR_LIPOPROTEIN"/>
    <property type="match status" value="1"/>
</dbReference>
<dbReference type="EMBL" id="CAXJIO010000013">
    <property type="protein sequence ID" value="CAL2103514.1"/>
    <property type="molecule type" value="Genomic_DNA"/>
</dbReference>
<keyword evidence="1" id="KW-0223">Dioxygenase</keyword>
<sequence length="209" mass="23930">MKKLLGLLCITFIMISCKGQSQTIKERNVGGSCQDCIALLDYKTLNKTLKPIDTLPGFNENAPKLKITGTIFQKDGKTPAENIIIYVYHVDRTGRYTPSARPFGWEKRHGQYRGWLKTTKDGKFTFYTFRPASYPGTQIAEHIHIYLKEPNTTPYYIDSYLFESDPNLTENERHSQKKRGGSGIVQLKKENDIWVANRNITLGLNISNY</sequence>
<accession>A0ABM9PDK6</accession>
<reference evidence="1 2" key="1">
    <citation type="submission" date="2024-05" db="EMBL/GenBank/DDBJ databases">
        <authorList>
            <person name="Duchaud E."/>
        </authorList>
    </citation>
    <scope>NUCLEOTIDE SEQUENCE [LARGE SCALE GENOMIC DNA]</scope>
    <source>
        <strain evidence="1">Ena-SAMPLE-TAB-13-05-2024-13:56:06:370-140308</strain>
    </source>
</reference>
<dbReference type="PANTHER" id="PTHR33711">
    <property type="entry name" value="DIOXYGENASE, PUTATIVE (AFU_ORTHOLOGUE AFUA_2G02910)-RELATED"/>
    <property type="match status" value="1"/>
</dbReference>
<name>A0ABM9PDK6_9FLAO</name>
<comment type="caution">
    <text evidence="1">The sequence shown here is derived from an EMBL/GenBank/DDBJ whole genome shotgun (WGS) entry which is preliminary data.</text>
</comment>
<dbReference type="GO" id="GO:0051213">
    <property type="term" value="F:dioxygenase activity"/>
    <property type="evidence" value="ECO:0007669"/>
    <property type="project" value="UniProtKB-KW"/>
</dbReference>
<protein>
    <submittedName>
        <fullName evidence="1">Intradiol ring-cleavage dioxygenase</fullName>
    </submittedName>
</protein>
<proteinExistence type="predicted"/>
<gene>
    <name evidence="1" type="ORF">T190423A01A_40107</name>
</gene>
<dbReference type="Proteomes" id="UP001497527">
    <property type="component" value="Unassembled WGS sequence"/>
</dbReference>
<dbReference type="PANTHER" id="PTHR33711:SF10">
    <property type="entry name" value="INTRADIOL RING-CLEAVAGE DIOXYGENASES DOMAIN-CONTAINING PROTEIN"/>
    <property type="match status" value="1"/>
</dbReference>
<evidence type="ECO:0000313" key="2">
    <source>
        <dbReference type="Proteomes" id="UP001497527"/>
    </source>
</evidence>
<evidence type="ECO:0000313" key="1">
    <source>
        <dbReference type="EMBL" id="CAL2103514.1"/>
    </source>
</evidence>
<keyword evidence="2" id="KW-1185">Reference proteome</keyword>
<dbReference type="Gene3D" id="2.60.130.10">
    <property type="entry name" value="Aromatic compound dioxygenase"/>
    <property type="match status" value="1"/>
</dbReference>
<organism evidence="1 2">
    <name type="scientific">Tenacibaculum polynesiense</name>
    <dbReference type="NCBI Taxonomy" id="3137857"/>
    <lineage>
        <taxon>Bacteria</taxon>
        <taxon>Pseudomonadati</taxon>
        <taxon>Bacteroidota</taxon>
        <taxon>Flavobacteriia</taxon>
        <taxon>Flavobacteriales</taxon>
        <taxon>Flavobacteriaceae</taxon>
        <taxon>Tenacibaculum</taxon>
    </lineage>
</organism>